<feature type="compositionally biased region" description="Low complexity" evidence="1">
    <location>
        <begin position="1265"/>
        <end position="1276"/>
    </location>
</feature>
<feature type="compositionally biased region" description="Pro residues" evidence="1">
    <location>
        <begin position="872"/>
        <end position="882"/>
    </location>
</feature>
<feature type="compositionally biased region" description="Acidic residues" evidence="1">
    <location>
        <begin position="1051"/>
        <end position="1061"/>
    </location>
</feature>
<feature type="compositionally biased region" description="Basic and acidic residues" evidence="1">
    <location>
        <begin position="887"/>
        <end position="902"/>
    </location>
</feature>
<feature type="compositionally biased region" description="Pro residues" evidence="1">
    <location>
        <begin position="383"/>
        <end position="394"/>
    </location>
</feature>
<feature type="compositionally biased region" description="Basic and acidic residues" evidence="1">
    <location>
        <begin position="843"/>
        <end position="852"/>
    </location>
</feature>
<evidence type="ECO:0000313" key="2">
    <source>
        <dbReference type="EMBL" id="CEM37662.1"/>
    </source>
</evidence>
<feature type="compositionally biased region" description="Basic and acidic residues" evidence="1">
    <location>
        <begin position="1310"/>
        <end position="1320"/>
    </location>
</feature>
<feature type="compositionally biased region" description="Polar residues" evidence="1">
    <location>
        <begin position="1032"/>
        <end position="1043"/>
    </location>
</feature>
<feature type="compositionally biased region" description="Low complexity" evidence="1">
    <location>
        <begin position="1170"/>
        <end position="1179"/>
    </location>
</feature>
<feature type="compositionally biased region" description="Pro residues" evidence="1">
    <location>
        <begin position="1085"/>
        <end position="1094"/>
    </location>
</feature>
<feature type="compositionally biased region" description="Low complexity" evidence="1">
    <location>
        <begin position="779"/>
        <end position="792"/>
    </location>
</feature>
<feature type="compositionally biased region" description="Low complexity" evidence="1">
    <location>
        <begin position="1470"/>
        <end position="1483"/>
    </location>
</feature>
<accession>A0A0G4H212</accession>
<feature type="compositionally biased region" description="Basic and acidic residues" evidence="1">
    <location>
        <begin position="616"/>
        <end position="626"/>
    </location>
</feature>
<feature type="region of interest" description="Disordered" evidence="1">
    <location>
        <begin position="1233"/>
        <end position="1330"/>
    </location>
</feature>
<feature type="compositionally biased region" description="Acidic residues" evidence="1">
    <location>
        <begin position="1300"/>
        <end position="1309"/>
    </location>
</feature>
<feature type="compositionally biased region" description="Low complexity" evidence="1">
    <location>
        <begin position="1453"/>
        <end position="1463"/>
    </location>
</feature>
<feature type="compositionally biased region" description="Basic residues" evidence="1">
    <location>
        <begin position="1095"/>
        <end position="1106"/>
    </location>
</feature>
<feature type="compositionally biased region" description="Basic and acidic residues" evidence="1">
    <location>
        <begin position="483"/>
        <end position="502"/>
    </location>
</feature>
<gene>
    <name evidence="2" type="ORF">Vbra_19357</name>
</gene>
<feature type="compositionally biased region" description="Basic and acidic residues" evidence="1">
    <location>
        <begin position="1249"/>
        <end position="1259"/>
    </location>
</feature>
<name>A0A0G4H212_VITBC</name>
<dbReference type="InParanoid" id="A0A0G4H212"/>
<feature type="compositionally biased region" description="Basic and acidic residues" evidence="1">
    <location>
        <begin position="746"/>
        <end position="778"/>
    </location>
</feature>
<dbReference type="InterPro" id="IPR011051">
    <property type="entry name" value="RmlC_Cupin_sf"/>
</dbReference>
<feature type="compositionally biased region" description="Basic and acidic residues" evidence="1">
    <location>
        <begin position="805"/>
        <end position="815"/>
    </location>
</feature>
<feature type="compositionally biased region" description="Basic and acidic residues" evidence="1">
    <location>
        <begin position="722"/>
        <end position="735"/>
    </location>
</feature>
<dbReference type="PANTHER" id="PTHR48125">
    <property type="entry name" value="LP07818P1"/>
    <property type="match status" value="1"/>
</dbReference>
<feature type="compositionally biased region" description="Low complexity" evidence="1">
    <location>
        <begin position="860"/>
        <end position="871"/>
    </location>
</feature>
<reference evidence="2 3" key="1">
    <citation type="submission" date="2014-11" db="EMBL/GenBank/DDBJ databases">
        <authorList>
            <person name="Zhu J."/>
            <person name="Qi W."/>
            <person name="Song R."/>
        </authorList>
    </citation>
    <scope>NUCLEOTIDE SEQUENCE [LARGE SCALE GENOMIC DNA]</scope>
</reference>
<feature type="compositionally biased region" description="Gly residues" evidence="1">
    <location>
        <begin position="343"/>
        <end position="355"/>
    </location>
</feature>
<feature type="compositionally biased region" description="Low complexity" evidence="1">
    <location>
        <begin position="821"/>
        <end position="833"/>
    </location>
</feature>
<feature type="region of interest" description="Disordered" evidence="1">
    <location>
        <begin position="1453"/>
        <end position="1483"/>
    </location>
</feature>
<dbReference type="Proteomes" id="UP000041254">
    <property type="component" value="Unassembled WGS sequence"/>
</dbReference>
<feature type="compositionally biased region" description="Basic and acidic residues" evidence="1">
    <location>
        <begin position="1"/>
        <end position="11"/>
    </location>
</feature>
<dbReference type="VEuPathDB" id="CryptoDB:Vbra_19357"/>
<feature type="compositionally biased region" description="Acidic residues" evidence="1">
    <location>
        <begin position="974"/>
        <end position="987"/>
    </location>
</feature>
<feature type="compositionally biased region" description="Low complexity" evidence="1">
    <location>
        <begin position="991"/>
        <end position="1002"/>
    </location>
</feature>
<sequence length="1483" mass="157784">MRSSGRREGIPDARMAYAPSPVTFTPPPNLDPLNRRPPYHAAAPPSPGDFEQMLQGHSPPRPHEEPPAPLDTEDQDPAIPHPAGAFLDDSLGLPGPHAAGGEMPGGRISVGRAPGEDQMRHDIDQSSASNQSPDPGARDRRAGTAPAAFAYPQLNGMGDEPHLADEYGQPFSPPPRSEAPSHYRTPARGPPEQSGSVKDGGTLFSSPEAAAAMERSVGRGVDLTPGEADAMSAAGGQGLPSSSRQPPGVAEDPSAPQSHDPASARGRAEGQEEWESFLNPRGVRAQQDSSNGDDDNDGNGNRDGEGEEGGDTPSRRPSRPPPEYSPGGLSVVGSPQPHERGHGGAGREGYSGRGGMLNHAGLGGVQSPEAAEASRVSSSLAPSPLPTSPPPPYTPGMASRRGANQTPINRGIGTDTPHPQPPAPAAAAAIPPRPTPSGQPQLQPPQLDEHVCEREHGRGRGIRVNGEGHATGLDMGAGMRHPLTRDSQDQRARDRMRQRGGEGDSDGVQQQMDIQEERQQGRGGEGAGRDVDMRPRNNASMREPMHKPSPLFRRGDPQPHPAAAAPSEAPRDDHSPPRPPTTHPADRTSSPGGKSRDSSDLGIGRLDGGKLKRRPTGGDRGHRPPSQEDQGDEHEETQRGAAPRRIAPTFVQSLKDRDRDQQRDRHTSRDRHRDRDGEQEEEDDDRPKSRPCSQDTLARMERIKLLSKRAGMYDDEDLGPPIERRRPEMKVDPELKFMGGEDVTEEEVRQANREADEEARQRELSQHIDRQLARRLREQAASSAPAAAAAAAAGGGGGQRHRERMLRDDRDRDAMRPPPSGQSSRISRQSSRKPPADADQEQTDQRQKKRSPEASPPPAAAAAAAAAIVPSVSPPPPAPRHLPPAADRLDEIDHDAAVHDATAEDDYDEDEHMAVGGAGGEGGEAPAGGPSSRGGREGSRGAGTSGGGRRRGSGGGDGGEGDGQGDGDGAGAQEQDDDDYDPGDAMDIDLGGPPAAAAAAAAGGMGGTGDGDGDGDGDEEPKAAEVQAGAQLVSQGVGSNNVVASRRREDDGDGDGDGDEDMRERRPTDNPFPLMMTQDRGVSPLTPPEQPPAPKKPRGRVYKHPHMGGNAGRQFPDYKKLTLAEIIGNHFDSRGARKSIPDRDGESNSKKKAMLAIAAVPSPPPPPPAAAAAAAAAAAIGDSGDRDDEVHERRYPKRVRFRPLKGWMNEHIEYRKRPGEDAMGFEAAYICPDETPEIHGGKAKKGRLQKADRPIKREESDEDQPAPAAAAAAAAAAGGGGGEKKRRKKRKRERERDRDRDEDEDDEDAPPERGIMRDLEGQPPELRTVVHRDDVHFVRLPDALNEQDDDEAGDRFQLAVSFERPEVFMCYMTFSPGDQKGFESSEDKWLLMQVVDGPDDDKTLLVTMGNREEYAGLDDWIRVPPGTTYSIKNISARDTFEVLLTLVNPDPNAEAAQAAQQDDNGGRQPAAASAAAAAAAGGS</sequence>
<feature type="compositionally biased region" description="Basic and acidic residues" evidence="1">
    <location>
        <begin position="654"/>
        <end position="676"/>
    </location>
</feature>
<evidence type="ECO:0000313" key="3">
    <source>
        <dbReference type="Proteomes" id="UP000041254"/>
    </source>
</evidence>
<feature type="compositionally biased region" description="Gly residues" evidence="1">
    <location>
        <begin position="916"/>
        <end position="926"/>
    </location>
</feature>
<dbReference type="OMA" id="GAPERAY"/>
<keyword evidence="3" id="KW-1185">Reference proteome</keyword>
<feature type="compositionally biased region" description="Basic residues" evidence="1">
    <location>
        <begin position="1284"/>
        <end position="1293"/>
    </location>
</feature>
<protein>
    <submittedName>
        <fullName evidence="2">Uncharacterized protein</fullName>
    </submittedName>
</protein>
<dbReference type="SUPFAM" id="SSF51182">
    <property type="entry name" value="RmlC-like cupins"/>
    <property type="match status" value="1"/>
</dbReference>
<feature type="region of interest" description="Disordered" evidence="1">
    <location>
        <begin position="1130"/>
        <end position="1198"/>
    </location>
</feature>
<dbReference type="PANTHER" id="PTHR48125:SF10">
    <property type="entry name" value="OS12G0136300 PROTEIN"/>
    <property type="match status" value="1"/>
</dbReference>
<feature type="compositionally biased region" description="Basic and acidic residues" evidence="1">
    <location>
        <begin position="447"/>
        <end position="458"/>
    </location>
</feature>
<feature type="region of interest" description="Disordered" evidence="1">
    <location>
        <begin position="1"/>
        <end position="1116"/>
    </location>
</feature>
<organism evidence="2 3">
    <name type="scientific">Vitrella brassicaformis (strain CCMP3155)</name>
    <dbReference type="NCBI Taxonomy" id="1169540"/>
    <lineage>
        <taxon>Eukaryota</taxon>
        <taxon>Sar</taxon>
        <taxon>Alveolata</taxon>
        <taxon>Colpodellida</taxon>
        <taxon>Vitrellaceae</taxon>
        <taxon>Vitrella</taxon>
    </lineage>
</organism>
<feature type="compositionally biased region" description="Gly residues" evidence="1">
    <location>
        <begin position="940"/>
        <end position="958"/>
    </location>
</feature>
<evidence type="ECO:0000256" key="1">
    <source>
        <dbReference type="SAM" id="MobiDB-lite"/>
    </source>
</evidence>
<feature type="compositionally biased region" description="Basic and acidic residues" evidence="1">
    <location>
        <begin position="114"/>
        <end position="124"/>
    </location>
</feature>
<proteinExistence type="predicted"/>
<feature type="compositionally biased region" description="Basic and acidic residues" evidence="1">
    <location>
        <begin position="1131"/>
        <end position="1149"/>
    </location>
</feature>
<dbReference type="EMBL" id="CDMY01000947">
    <property type="protein sequence ID" value="CEM37662.1"/>
    <property type="molecule type" value="Genomic_DNA"/>
</dbReference>